<feature type="domain" description="Cytochrome c" evidence="11">
    <location>
        <begin position="318"/>
        <end position="408"/>
    </location>
</feature>
<keyword evidence="8" id="KW-0472">Membrane</keyword>
<dbReference type="Gene3D" id="1.10.760.10">
    <property type="entry name" value="Cytochrome c-like domain"/>
    <property type="match status" value="3"/>
</dbReference>
<comment type="subcellular location">
    <subcellularLocation>
        <location evidence="1">Cell membrane</location>
    </subcellularLocation>
</comment>
<evidence type="ECO:0000256" key="8">
    <source>
        <dbReference type="ARBA" id="ARBA00023136"/>
    </source>
</evidence>
<accession>A0A368KH06</accession>
<protein>
    <submittedName>
        <fullName evidence="12">Cytochrome c</fullName>
    </submittedName>
</protein>
<evidence type="ECO:0000256" key="4">
    <source>
        <dbReference type="ARBA" id="ARBA00022723"/>
    </source>
</evidence>
<proteinExistence type="predicted"/>
<sequence length="429" mass="45886">MTWLRRLLLLVAVLAVLVLGWMLFGSGGRPTPPAASKVAAATLRDPALIAKGNYLAIVGDCAGCHTAQGGARLAGGRSLPTPFGNIPVPNITPDRETGLGDWSFEDFWQALHSGKGRHGELLYPAFSYTSYTKVNRDDALAIFAWLQSLAPVRQPDMLPALAFPYSVRKSLAAWRALYFKEGEFKPDPAQSVEWNRGAYLVQGLGHCNECHAARDTLGGTPQDVHLTGGQIPMQNWYAPDLSTRRNGGLEGWSAQDIVDLLKTGQSGRGAAFGPMAAVVSGSTQHMTEADLQAVATYLQSLPPRAPVAEPSSPFDTKALTEQGGKVYAQHCAACHGKSGKGVAGVYPPLDGNSSVTEPTGINATRMVLLGGFTPVTAANQRPYSMPPFAQQLNDGEVAAVVTYIRRGWGNHASIVRAEDVSRYRHTPID</sequence>
<dbReference type="GO" id="GO:0016614">
    <property type="term" value="F:oxidoreductase activity, acting on CH-OH group of donors"/>
    <property type="evidence" value="ECO:0007669"/>
    <property type="project" value="InterPro"/>
</dbReference>
<evidence type="ECO:0000313" key="13">
    <source>
        <dbReference type="Proteomes" id="UP000252387"/>
    </source>
</evidence>
<dbReference type="InterPro" id="IPR014353">
    <property type="entry name" value="Membr-bd_ADH_cyt_c"/>
</dbReference>
<evidence type="ECO:0000313" key="12">
    <source>
        <dbReference type="EMBL" id="RCS31192.1"/>
    </source>
</evidence>
<dbReference type="SUPFAM" id="SSF46626">
    <property type="entry name" value="Cytochrome c"/>
    <property type="match status" value="3"/>
</dbReference>
<comment type="caution">
    <text evidence="12">The sequence shown here is derived from an EMBL/GenBank/DDBJ whole genome shotgun (WGS) entry which is preliminary data.</text>
</comment>
<dbReference type="EMBL" id="QFWQ01000003">
    <property type="protein sequence ID" value="RCS31192.1"/>
    <property type="molecule type" value="Genomic_DNA"/>
</dbReference>
<feature type="binding site" description="axial binding residue" evidence="10">
    <location>
        <position position="335"/>
    </location>
    <ligand>
        <name>heme c</name>
        <dbReference type="ChEBI" id="CHEBI:61717"/>
        <label>3</label>
    </ligand>
    <ligandPart>
        <name>Fe</name>
        <dbReference type="ChEBI" id="CHEBI:18248"/>
    </ligandPart>
</feature>
<feature type="domain" description="Cytochrome c" evidence="11">
    <location>
        <begin position="47"/>
        <end position="150"/>
    </location>
</feature>
<name>A0A368KH06_9GAMM</name>
<feature type="binding site" description="covalent" evidence="9">
    <location>
        <position position="64"/>
    </location>
    <ligand>
        <name>heme c</name>
        <dbReference type="ChEBI" id="CHEBI:61717"/>
        <label>1</label>
    </ligand>
</feature>
<dbReference type="InterPro" id="IPR036909">
    <property type="entry name" value="Cyt_c-like_dom_sf"/>
</dbReference>
<feature type="binding site" description="covalent" evidence="9">
    <location>
        <position position="210"/>
    </location>
    <ligand>
        <name>heme c</name>
        <dbReference type="ChEBI" id="CHEBI:61717"/>
        <label>2</label>
    </ligand>
</feature>
<evidence type="ECO:0000256" key="9">
    <source>
        <dbReference type="PIRSR" id="PIRSR000018-50"/>
    </source>
</evidence>
<dbReference type="PANTHER" id="PTHR35008:SF8">
    <property type="entry name" value="ALCOHOL DEHYDROGENASE CYTOCHROME C SUBUNIT"/>
    <property type="match status" value="1"/>
</dbReference>
<evidence type="ECO:0000256" key="7">
    <source>
        <dbReference type="ARBA" id="ARBA00023004"/>
    </source>
</evidence>
<organism evidence="12 13">
    <name type="scientific">Rhodanobacter denitrificans</name>
    <dbReference type="NCBI Taxonomy" id="666685"/>
    <lineage>
        <taxon>Bacteria</taxon>
        <taxon>Pseudomonadati</taxon>
        <taxon>Pseudomonadota</taxon>
        <taxon>Gammaproteobacteria</taxon>
        <taxon>Lysobacterales</taxon>
        <taxon>Rhodanobacteraceae</taxon>
        <taxon>Rhodanobacter</taxon>
    </lineage>
</organism>
<feature type="domain" description="Cytochrome c" evidence="11">
    <location>
        <begin position="192"/>
        <end position="302"/>
    </location>
</feature>
<keyword evidence="3 9" id="KW-0349">Heme</keyword>
<comment type="cofactor">
    <cofactor evidence="9">
        <name>heme c</name>
        <dbReference type="ChEBI" id="CHEBI:61717"/>
    </cofactor>
    <text evidence="9">Binds 3 heme c groups covalently per subunit.</text>
</comment>
<dbReference type="AlphaFoldDB" id="A0A368KH06"/>
<dbReference type="PIRSF" id="PIRSF000018">
    <property type="entry name" value="Mb_ADH_cyt_c"/>
    <property type="match status" value="1"/>
</dbReference>
<feature type="binding site" description="covalent" evidence="9">
    <location>
        <position position="207"/>
    </location>
    <ligand>
        <name>heme c</name>
        <dbReference type="ChEBI" id="CHEBI:61717"/>
        <label>2</label>
    </ligand>
</feature>
<evidence type="ECO:0000256" key="5">
    <source>
        <dbReference type="ARBA" id="ARBA00022729"/>
    </source>
</evidence>
<dbReference type="RefSeq" id="WP_114341267.1">
    <property type="nucleotide sequence ID" value="NZ_QFWQ01000003.1"/>
</dbReference>
<dbReference type="PROSITE" id="PS51007">
    <property type="entry name" value="CYTC"/>
    <property type="match status" value="3"/>
</dbReference>
<dbReference type="OrthoDB" id="9811281at2"/>
<dbReference type="GO" id="GO:0005886">
    <property type="term" value="C:plasma membrane"/>
    <property type="evidence" value="ECO:0007669"/>
    <property type="project" value="UniProtKB-SubCell"/>
</dbReference>
<keyword evidence="4 10" id="KW-0479">Metal-binding</keyword>
<gene>
    <name evidence="12" type="ORF">DEO45_05525</name>
</gene>
<feature type="binding site" description="covalent" evidence="9">
    <location>
        <position position="331"/>
    </location>
    <ligand>
        <name>heme c</name>
        <dbReference type="ChEBI" id="CHEBI:61717"/>
        <label>3</label>
    </ligand>
</feature>
<reference evidence="12 13" key="1">
    <citation type="submission" date="2018-05" db="EMBL/GenBank/DDBJ databases">
        <title>Draft genome sequence of Rhodanobacter denitrificans Yn1 isolated from gold copper mine.</title>
        <authorList>
            <person name="Yang N."/>
            <person name="Mazhar H.S."/>
            <person name="Rensing C."/>
        </authorList>
    </citation>
    <scope>NUCLEOTIDE SEQUENCE [LARGE SCALE GENOMIC DNA]</scope>
    <source>
        <strain evidence="12 13">Yn1</strain>
    </source>
</reference>
<keyword evidence="7 10" id="KW-0408">Iron</keyword>
<keyword evidence="5" id="KW-0732">Signal</keyword>
<evidence type="ECO:0000256" key="10">
    <source>
        <dbReference type="PIRSR" id="PIRSR000018-51"/>
    </source>
</evidence>
<dbReference type="GO" id="GO:0005506">
    <property type="term" value="F:iron ion binding"/>
    <property type="evidence" value="ECO:0007669"/>
    <property type="project" value="InterPro"/>
</dbReference>
<evidence type="ECO:0000256" key="1">
    <source>
        <dbReference type="ARBA" id="ARBA00004236"/>
    </source>
</evidence>
<dbReference type="GO" id="GO:0009055">
    <property type="term" value="F:electron transfer activity"/>
    <property type="evidence" value="ECO:0007669"/>
    <property type="project" value="InterPro"/>
</dbReference>
<dbReference type="Pfam" id="PF00034">
    <property type="entry name" value="Cytochrom_C"/>
    <property type="match status" value="3"/>
</dbReference>
<evidence type="ECO:0000256" key="6">
    <source>
        <dbReference type="ARBA" id="ARBA00022737"/>
    </source>
</evidence>
<feature type="binding site" description="covalent" evidence="9">
    <location>
        <position position="334"/>
    </location>
    <ligand>
        <name>heme c</name>
        <dbReference type="ChEBI" id="CHEBI:61717"/>
        <label>3</label>
    </ligand>
</feature>
<keyword evidence="13" id="KW-1185">Reference proteome</keyword>
<dbReference type="Proteomes" id="UP000252387">
    <property type="component" value="Unassembled WGS sequence"/>
</dbReference>
<feature type="binding site" description="axial binding residue" evidence="10">
    <location>
        <position position="65"/>
    </location>
    <ligand>
        <name>heme c</name>
        <dbReference type="ChEBI" id="CHEBI:61717"/>
        <label>1</label>
    </ligand>
    <ligandPart>
        <name>Fe</name>
        <dbReference type="ChEBI" id="CHEBI:18248"/>
    </ligandPart>
</feature>
<evidence type="ECO:0000256" key="3">
    <source>
        <dbReference type="ARBA" id="ARBA00022617"/>
    </source>
</evidence>
<dbReference type="PANTHER" id="PTHR35008">
    <property type="entry name" value="BLL4482 PROTEIN-RELATED"/>
    <property type="match status" value="1"/>
</dbReference>
<keyword evidence="6" id="KW-0677">Repeat</keyword>
<feature type="binding site" description="axial binding residue" evidence="10">
    <location>
        <position position="211"/>
    </location>
    <ligand>
        <name>heme c</name>
        <dbReference type="ChEBI" id="CHEBI:61717"/>
        <label>2</label>
    </ligand>
    <ligandPart>
        <name>Fe</name>
        <dbReference type="ChEBI" id="CHEBI:18248"/>
    </ligandPart>
</feature>
<dbReference type="GO" id="GO:0020037">
    <property type="term" value="F:heme binding"/>
    <property type="evidence" value="ECO:0007669"/>
    <property type="project" value="InterPro"/>
</dbReference>
<keyword evidence="2" id="KW-1003">Cell membrane</keyword>
<feature type="binding site" description="covalent" evidence="9">
    <location>
        <position position="61"/>
    </location>
    <ligand>
        <name>heme c</name>
        <dbReference type="ChEBI" id="CHEBI:61717"/>
        <label>1</label>
    </ligand>
</feature>
<evidence type="ECO:0000259" key="11">
    <source>
        <dbReference type="PROSITE" id="PS51007"/>
    </source>
</evidence>
<dbReference type="InterPro" id="IPR051459">
    <property type="entry name" value="Cytochrome_c-type_DH"/>
</dbReference>
<dbReference type="InterPro" id="IPR009056">
    <property type="entry name" value="Cyt_c-like_dom"/>
</dbReference>
<evidence type="ECO:0000256" key="2">
    <source>
        <dbReference type="ARBA" id="ARBA00022475"/>
    </source>
</evidence>